<organism evidence="2 3">
    <name type="scientific">Flagellimonas lutimaris</name>
    <dbReference type="NCBI Taxonomy" id="475082"/>
    <lineage>
        <taxon>Bacteria</taxon>
        <taxon>Pseudomonadati</taxon>
        <taxon>Bacteroidota</taxon>
        <taxon>Flavobacteriia</taxon>
        <taxon>Flavobacteriales</taxon>
        <taxon>Flavobacteriaceae</taxon>
        <taxon>Flagellimonas</taxon>
    </lineage>
</organism>
<comment type="caution">
    <text evidence="2">The sequence shown here is derived from an EMBL/GenBank/DDBJ whole genome shotgun (WGS) entry which is preliminary data.</text>
</comment>
<dbReference type="OrthoDB" id="883856at2"/>
<dbReference type="InterPro" id="IPR051531">
    <property type="entry name" value="N-acetyltransferase"/>
</dbReference>
<gene>
    <name evidence="2" type="ORF">D2V08_06875</name>
</gene>
<dbReference type="Proteomes" id="UP000266067">
    <property type="component" value="Unassembled WGS sequence"/>
</dbReference>
<dbReference type="EMBL" id="QXFH01000070">
    <property type="protein sequence ID" value="RIV35080.1"/>
    <property type="molecule type" value="Genomic_DNA"/>
</dbReference>
<protein>
    <submittedName>
        <fullName evidence="2">N-acetyltransferase</fullName>
    </submittedName>
</protein>
<evidence type="ECO:0000313" key="3">
    <source>
        <dbReference type="Proteomes" id="UP000266067"/>
    </source>
</evidence>
<dbReference type="PANTHER" id="PTHR43792">
    <property type="entry name" value="GNAT FAMILY, PUTATIVE (AFU_ORTHOLOGUE AFUA_3G00765)-RELATED-RELATED"/>
    <property type="match status" value="1"/>
</dbReference>
<reference evidence="2 3" key="1">
    <citation type="submission" date="2018-08" db="EMBL/GenBank/DDBJ databases">
        <title>Proposal of Muricauda 72 sp.nov. and Muricauda NH166 sp.nov., isolated from seawater.</title>
        <authorList>
            <person name="Cheng H."/>
            <person name="Wu Y.-H."/>
            <person name="Guo L.-L."/>
            <person name="Xu X.-W."/>
        </authorList>
    </citation>
    <scope>NUCLEOTIDE SEQUENCE [LARGE SCALE GENOMIC DNA]</scope>
    <source>
        <strain evidence="2 3">KCTC 22173</strain>
    </source>
</reference>
<feature type="domain" description="N-acetyltransferase" evidence="1">
    <location>
        <begin position="5"/>
        <end position="171"/>
    </location>
</feature>
<dbReference type="PANTHER" id="PTHR43792:SF16">
    <property type="entry name" value="N-ACETYLTRANSFERASE DOMAIN-CONTAINING PROTEIN"/>
    <property type="match status" value="1"/>
</dbReference>
<dbReference type="InterPro" id="IPR000182">
    <property type="entry name" value="GNAT_dom"/>
</dbReference>
<dbReference type="AlphaFoldDB" id="A0A3A1N811"/>
<keyword evidence="2" id="KW-0808">Transferase</keyword>
<dbReference type="PROSITE" id="PS51186">
    <property type="entry name" value="GNAT"/>
    <property type="match status" value="1"/>
</dbReference>
<dbReference type="Gene3D" id="3.40.630.30">
    <property type="match status" value="1"/>
</dbReference>
<dbReference type="RefSeq" id="WP_119607308.1">
    <property type="nucleotide sequence ID" value="NZ_QXFH01000070.1"/>
</dbReference>
<sequence length="175" mass="20054">MSKAFEINYLNESDAESLCFLMTSNADIFKRFFTKTLSLNQSIESSRLYISKKAKEIDQKAEFTFAIRNENNEVIGLVILKDIHWGSGEGELAYCIDKHQQGKGIVSQNVKYVSDIAFKKLGLKTLKIFAHKSNLPSIRVAEKTGFLWVKTMSKSYQPPNEAPLDMELYELHYEK</sequence>
<dbReference type="Pfam" id="PF13302">
    <property type="entry name" value="Acetyltransf_3"/>
    <property type="match status" value="1"/>
</dbReference>
<keyword evidence="3" id="KW-1185">Reference proteome</keyword>
<accession>A0A3A1N811</accession>
<dbReference type="SUPFAM" id="SSF55729">
    <property type="entry name" value="Acyl-CoA N-acyltransferases (Nat)"/>
    <property type="match status" value="1"/>
</dbReference>
<dbReference type="GO" id="GO:0016747">
    <property type="term" value="F:acyltransferase activity, transferring groups other than amino-acyl groups"/>
    <property type="evidence" value="ECO:0007669"/>
    <property type="project" value="InterPro"/>
</dbReference>
<name>A0A3A1N811_9FLAO</name>
<proteinExistence type="predicted"/>
<dbReference type="InterPro" id="IPR016181">
    <property type="entry name" value="Acyl_CoA_acyltransferase"/>
</dbReference>
<evidence type="ECO:0000313" key="2">
    <source>
        <dbReference type="EMBL" id="RIV35080.1"/>
    </source>
</evidence>
<evidence type="ECO:0000259" key="1">
    <source>
        <dbReference type="PROSITE" id="PS51186"/>
    </source>
</evidence>